<sequence>MYAGWNAACLGSVMVAVVQFLSLVSRIDGARGAYCGAYSLMWSACRWPYKTAQVAYVVCAEGCQDLG</sequence>
<feature type="chain" id="PRO_5042230437" evidence="1">
    <location>
        <begin position="30"/>
        <end position="67"/>
    </location>
</feature>
<protein>
    <submittedName>
        <fullName evidence="2">Uncharacterized protein</fullName>
    </submittedName>
</protein>
<evidence type="ECO:0000313" key="2">
    <source>
        <dbReference type="EMBL" id="KAK2174856.1"/>
    </source>
</evidence>
<keyword evidence="1" id="KW-0732">Signal</keyword>
<name>A0AAD9KP10_RIDPI</name>
<feature type="signal peptide" evidence="1">
    <location>
        <begin position="1"/>
        <end position="29"/>
    </location>
</feature>
<accession>A0AAD9KP10</accession>
<dbReference type="EMBL" id="JAODUO010000771">
    <property type="protein sequence ID" value="KAK2174856.1"/>
    <property type="molecule type" value="Genomic_DNA"/>
</dbReference>
<dbReference type="Proteomes" id="UP001209878">
    <property type="component" value="Unassembled WGS sequence"/>
</dbReference>
<gene>
    <name evidence="2" type="ORF">NP493_773g01078</name>
</gene>
<evidence type="ECO:0000313" key="3">
    <source>
        <dbReference type="Proteomes" id="UP001209878"/>
    </source>
</evidence>
<comment type="caution">
    <text evidence="2">The sequence shown here is derived from an EMBL/GenBank/DDBJ whole genome shotgun (WGS) entry which is preliminary data.</text>
</comment>
<keyword evidence="3" id="KW-1185">Reference proteome</keyword>
<organism evidence="2 3">
    <name type="scientific">Ridgeia piscesae</name>
    <name type="common">Tubeworm</name>
    <dbReference type="NCBI Taxonomy" id="27915"/>
    <lineage>
        <taxon>Eukaryota</taxon>
        <taxon>Metazoa</taxon>
        <taxon>Spiralia</taxon>
        <taxon>Lophotrochozoa</taxon>
        <taxon>Annelida</taxon>
        <taxon>Polychaeta</taxon>
        <taxon>Sedentaria</taxon>
        <taxon>Canalipalpata</taxon>
        <taxon>Sabellida</taxon>
        <taxon>Siboglinidae</taxon>
        <taxon>Ridgeia</taxon>
    </lineage>
</organism>
<dbReference type="AlphaFoldDB" id="A0AAD9KP10"/>
<reference evidence="2" key="1">
    <citation type="journal article" date="2023" name="Mol. Biol. Evol.">
        <title>Third-Generation Sequencing Reveals the Adaptive Role of the Epigenome in Three Deep-Sea Polychaetes.</title>
        <authorList>
            <person name="Perez M."/>
            <person name="Aroh O."/>
            <person name="Sun Y."/>
            <person name="Lan Y."/>
            <person name="Juniper S.K."/>
            <person name="Young C.R."/>
            <person name="Angers B."/>
            <person name="Qian P.Y."/>
        </authorList>
    </citation>
    <scope>NUCLEOTIDE SEQUENCE</scope>
    <source>
        <strain evidence="2">R07B-5</strain>
    </source>
</reference>
<evidence type="ECO:0000256" key="1">
    <source>
        <dbReference type="SAM" id="SignalP"/>
    </source>
</evidence>
<proteinExistence type="predicted"/>